<keyword evidence="2" id="KW-1185">Reference proteome</keyword>
<dbReference type="PANTHER" id="PTHR36529:SF1">
    <property type="entry name" value="GLYCOSYLTRANSFERASE"/>
    <property type="match status" value="1"/>
</dbReference>
<sequence length="198" mass="22301">MNESKANTALLEALRAQSLQKAMATQFPVFEFNEHNQRGANFGERLQSAFDSVFSQNFERVICIGADCPELTSEDLTTAANALSKTDIVIGPDLRKGMFLLAMNRYGYEQLSFEALAWQSPQLIESLHTHCQQLSIFFLNPKFDLNKAFDLCAQSNSTVLKKLLKVIRSTLNTATYHFNFLCSILINSQLPQRAPPMQ</sequence>
<evidence type="ECO:0000313" key="1">
    <source>
        <dbReference type="EMBL" id="GHE72944.1"/>
    </source>
</evidence>
<reference evidence="2" key="1">
    <citation type="journal article" date="2019" name="Int. J. Syst. Evol. Microbiol.">
        <title>The Global Catalogue of Microorganisms (GCM) 10K type strain sequencing project: providing services to taxonomists for standard genome sequencing and annotation.</title>
        <authorList>
            <consortium name="The Broad Institute Genomics Platform"/>
            <consortium name="The Broad Institute Genome Sequencing Center for Infectious Disease"/>
            <person name="Wu L."/>
            <person name="Ma J."/>
        </authorList>
    </citation>
    <scope>NUCLEOTIDE SEQUENCE [LARGE SCALE GENOMIC DNA]</scope>
    <source>
        <strain evidence="2">CGMCC 1.15111</strain>
    </source>
</reference>
<evidence type="ECO:0008006" key="3">
    <source>
        <dbReference type="Google" id="ProtNLM"/>
    </source>
</evidence>
<comment type="caution">
    <text evidence="1">The sequence shown here is derived from an EMBL/GenBank/DDBJ whole genome shotgun (WGS) entry which is preliminary data.</text>
</comment>
<protein>
    <recommendedName>
        <fullName evidence="3">DUF2064 domain-containing protein</fullName>
    </recommendedName>
</protein>
<dbReference type="EMBL" id="BNAG01000004">
    <property type="protein sequence ID" value="GHE72944.1"/>
    <property type="molecule type" value="Genomic_DNA"/>
</dbReference>
<dbReference type="PANTHER" id="PTHR36529">
    <property type="entry name" value="SLL1095 PROTEIN"/>
    <property type="match status" value="1"/>
</dbReference>
<gene>
    <name evidence="1" type="ORF">GCM10011340_31760</name>
</gene>
<dbReference type="Gene3D" id="3.90.550.10">
    <property type="entry name" value="Spore Coat Polysaccharide Biosynthesis Protein SpsA, Chain A"/>
    <property type="match status" value="1"/>
</dbReference>
<dbReference type="Proteomes" id="UP000658258">
    <property type="component" value="Unassembled WGS sequence"/>
</dbReference>
<dbReference type="InterPro" id="IPR029044">
    <property type="entry name" value="Nucleotide-diphossugar_trans"/>
</dbReference>
<name>A0ABQ3I985_9BACT</name>
<evidence type="ECO:0000313" key="2">
    <source>
        <dbReference type="Proteomes" id="UP000658258"/>
    </source>
</evidence>
<accession>A0ABQ3I985</accession>
<proteinExistence type="predicted"/>
<organism evidence="1 2">
    <name type="scientific">Roseivirga thermotolerans</name>
    <dbReference type="NCBI Taxonomy" id="1758176"/>
    <lineage>
        <taxon>Bacteria</taxon>
        <taxon>Pseudomonadati</taxon>
        <taxon>Bacteroidota</taxon>
        <taxon>Cytophagia</taxon>
        <taxon>Cytophagales</taxon>
        <taxon>Roseivirgaceae</taxon>
        <taxon>Roseivirga</taxon>
    </lineage>
</organism>
<dbReference type="SUPFAM" id="SSF53448">
    <property type="entry name" value="Nucleotide-diphospho-sugar transferases"/>
    <property type="match status" value="1"/>
</dbReference>
<dbReference type="Pfam" id="PF09837">
    <property type="entry name" value="DUF2064"/>
    <property type="match status" value="1"/>
</dbReference>
<dbReference type="InterPro" id="IPR018641">
    <property type="entry name" value="Trfase_1_rSAM/seldom-assoc"/>
</dbReference>